<evidence type="ECO:0000256" key="1">
    <source>
        <dbReference type="ARBA" id="ARBA00001933"/>
    </source>
</evidence>
<protein>
    <submittedName>
        <fullName evidence="4">Branched-chain amino acid aminotransferase</fullName>
    </submittedName>
</protein>
<dbReference type="GO" id="GO:0009081">
    <property type="term" value="P:branched-chain amino acid metabolic process"/>
    <property type="evidence" value="ECO:0007669"/>
    <property type="project" value="InterPro"/>
</dbReference>
<sequence length="121" mass="13183">MPDSKNVIDSVTASSVCEIGAKMFGYKVERRRVGYEELAEFDEVMAAGTAAALVPIKSITMKSKNDKFTFSSGEGDEGGEICRKLLKTLKGIQTGDILDDFGWLVDIEPVPQGWMEEATGK</sequence>
<evidence type="ECO:0000313" key="5">
    <source>
        <dbReference type="Proteomes" id="UP000053573"/>
    </source>
</evidence>
<reference evidence="5" key="1">
    <citation type="journal article" date="2015" name="PLoS Genet.">
        <title>The dynamic genome and transcriptome of the human fungal pathogen Blastomyces and close relative Emmonsia.</title>
        <authorList>
            <person name="Munoz J.F."/>
            <person name="Gauthier G.M."/>
            <person name="Desjardins C.A."/>
            <person name="Gallo J.E."/>
            <person name="Holder J."/>
            <person name="Sullivan T.D."/>
            <person name="Marty A.J."/>
            <person name="Carmen J.C."/>
            <person name="Chen Z."/>
            <person name="Ding L."/>
            <person name="Gujja S."/>
            <person name="Magrini V."/>
            <person name="Misas E."/>
            <person name="Mitreva M."/>
            <person name="Priest M."/>
            <person name="Saif S."/>
            <person name="Whiston E.A."/>
            <person name="Young S."/>
            <person name="Zeng Q."/>
            <person name="Goldman W.E."/>
            <person name="Mardis E.R."/>
            <person name="Taylor J.W."/>
            <person name="McEwen J.G."/>
            <person name="Clay O.K."/>
            <person name="Klein B.S."/>
            <person name="Cuomo C.A."/>
        </authorList>
    </citation>
    <scope>NUCLEOTIDE SEQUENCE [LARGE SCALE GENOMIC DNA]</scope>
    <source>
        <strain evidence="5">UAMH 139</strain>
    </source>
</reference>
<dbReference type="Proteomes" id="UP000053573">
    <property type="component" value="Unassembled WGS sequence"/>
</dbReference>
<proteinExistence type="inferred from homology"/>
<keyword evidence="4" id="KW-0808">Transferase</keyword>
<keyword evidence="3" id="KW-0663">Pyridoxal phosphate</keyword>
<dbReference type="PANTHER" id="PTHR42825">
    <property type="entry name" value="AMINO ACID AMINOTRANSFERASE"/>
    <property type="match status" value="1"/>
</dbReference>
<dbReference type="InterPro" id="IPR043132">
    <property type="entry name" value="BCAT-like_C"/>
</dbReference>
<dbReference type="AlphaFoldDB" id="A0A0H1BFK4"/>
<dbReference type="Gene3D" id="3.20.10.10">
    <property type="entry name" value="D-amino Acid Aminotransferase, subunit A, domain 2"/>
    <property type="match status" value="1"/>
</dbReference>
<dbReference type="STRING" id="2060906.A0A0H1BFK4"/>
<dbReference type="SUPFAM" id="SSF56752">
    <property type="entry name" value="D-aminoacid aminotransferase-like PLP-dependent enzymes"/>
    <property type="match status" value="1"/>
</dbReference>
<comment type="caution">
    <text evidence="4">The sequence shown here is derived from an EMBL/GenBank/DDBJ whole genome shotgun (WGS) entry which is preliminary data.</text>
</comment>
<dbReference type="EMBL" id="LDEV01002230">
    <property type="protein sequence ID" value="KLJ09873.1"/>
    <property type="molecule type" value="Genomic_DNA"/>
</dbReference>
<dbReference type="InterPro" id="IPR005786">
    <property type="entry name" value="B_amino_transII"/>
</dbReference>
<dbReference type="PANTHER" id="PTHR42825:SF2">
    <property type="entry name" value="BRANCHED-CHAIN-AMINO-ACID AMINOTRANSFERASE 3, CHLOROPLASTIC-RELATED"/>
    <property type="match status" value="1"/>
</dbReference>
<keyword evidence="5" id="KW-1185">Reference proteome</keyword>
<evidence type="ECO:0000256" key="3">
    <source>
        <dbReference type="ARBA" id="ARBA00022898"/>
    </source>
</evidence>
<dbReference type="GO" id="GO:0004084">
    <property type="term" value="F:branched-chain-amino-acid transaminase activity"/>
    <property type="evidence" value="ECO:0007669"/>
    <property type="project" value="InterPro"/>
</dbReference>
<name>A0A0H1BFK4_9EURO</name>
<comment type="similarity">
    <text evidence="2">Belongs to the class-IV pyridoxal-phosphate-dependent aminotransferase family.</text>
</comment>
<keyword evidence="4" id="KW-0032">Aminotransferase</keyword>
<gene>
    <name evidence="4" type="ORF">EMPG_14708</name>
</gene>
<comment type="cofactor">
    <cofactor evidence="1">
        <name>pyridoxal 5'-phosphate</name>
        <dbReference type="ChEBI" id="CHEBI:597326"/>
    </cofactor>
</comment>
<accession>A0A0H1BFK4</accession>
<evidence type="ECO:0000256" key="2">
    <source>
        <dbReference type="ARBA" id="ARBA00009320"/>
    </source>
</evidence>
<dbReference type="OrthoDB" id="409992at2759"/>
<organism evidence="4 5">
    <name type="scientific">Blastomyces silverae</name>
    <dbReference type="NCBI Taxonomy" id="2060906"/>
    <lineage>
        <taxon>Eukaryota</taxon>
        <taxon>Fungi</taxon>
        <taxon>Dikarya</taxon>
        <taxon>Ascomycota</taxon>
        <taxon>Pezizomycotina</taxon>
        <taxon>Eurotiomycetes</taxon>
        <taxon>Eurotiomycetidae</taxon>
        <taxon>Onygenales</taxon>
        <taxon>Ajellomycetaceae</taxon>
        <taxon>Blastomyces</taxon>
    </lineage>
</organism>
<dbReference type="InterPro" id="IPR036038">
    <property type="entry name" value="Aminotransferase-like"/>
</dbReference>
<evidence type="ECO:0000313" key="4">
    <source>
        <dbReference type="EMBL" id="KLJ09873.1"/>
    </source>
</evidence>